<evidence type="ECO:0008006" key="5">
    <source>
        <dbReference type="Google" id="ProtNLM"/>
    </source>
</evidence>
<evidence type="ECO:0000256" key="2">
    <source>
        <dbReference type="SAM" id="SignalP"/>
    </source>
</evidence>
<sequence length="549" mass="59448">MFSLILFALLNLVPHIVGQPASTFAGSTTTAVFPPPNAGIAATDTNFPDGSEVGFAGPTRTGDEAGAIATAPVIAKVDSHFPLINGGAEDSKKNEPFDVLLHLGNLSPFQSVPSSSFGLPDASPVIPQGCEIVQAYLIHRHGARYPTADSGPPDFAAKINAAATGAGFSATGDLTFLNTWTYKLGGEILTPFGRSQLFNLGVGFRVKYGQLLKAFKNLPVFRTTSEARMLDSALHFAAGFFGVQKYQDSYHQLITIEHQGDQNNTLAPYETCVNGLNDISLFGNVQSGKWAQIYLAPAVKRLNKNLQGLELNVTDLFAMQQLCAFETVALGYSAFCDLFTEDEWKAFEYQSDLQFWYSFGPGNPASSAMGIGYVQELVSRLTQTRITTFDTTVNASIVTSDILFPLDQPIYVDATHDTILTAIFTAMNFTTLAANGPLPTDRIPKNQTFFANQLAPFASNVVGQVLSCPASTKPTHIRWVINDGVVPLTGIKGCKEDKNGLCELDTFIAGMKQRIAEVDFNFDCFANYTIPIPDNIINGQFPQNLKNKK</sequence>
<feature type="signal peptide" evidence="2">
    <location>
        <begin position="1"/>
        <end position="18"/>
    </location>
</feature>
<keyword evidence="1" id="KW-0378">Hydrolase</keyword>
<reference evidence="3 4" key="1">
    <citation type="journal article" date="2018" name="Evol. Lett.">
        <title>Horizontal gene cluster transfer increased hallucinogenic mushroom diversity.</title>
        <authorList>
            <person name="Reynolds H.T."/>
            <person name="Vijayakumar V."/>
            <person name="Gluck-Thaler E."/>
            <person name="Korotkin H.B."/>
            <person name="Matheny P.B."/>
            <person name="Slot J.C."/>
        </authorList>
    </citation>
    <scope>NUCLEOTIDE SEQUENCE [LARGE SCALE GENOMIC DNA]</scope>
    <source>
        <strain evidence="3 4">2631</strain>
    </source>
</reference>
<evidence type="ECO:0000313" key="4">
    <source>
        <dbReference type="Proteomes" id="UP000283269"/>
    </source>
</evidence>
<evidence type="ECO:0000256" key="1">
    <source>
        <dbReference type="ARBA" id="ARBA00022801"/>
    </source>
</evidence>
<name>A0A409WYR1_PSICY</name>
<dbReference type="InParanoid" id="A0A409WYR1"/>
<protein>
    <recommendedName>
        <fullName evidence="5">Phosphoglycerate mutase-like protein</fullName>
    </recommendedName>
</protein>
<dbReference type="PANTHER" id="PTHR20963">
    <property type="entry name" value="MULTIPLE INOSITOL POLYPHOSPHATE PHOSPHATASE-RELATED"/>
    <property type="match status" value="1"/>
</dbReference>
<dbReference type="AlphaFoldDB" id="A0A409WYR1"/>
<proteinExistence type="predicted"/>
<dbReference type="FunCoup" id="A0A409WYR1">
    <property type="interactions" value="200"/>
</dbReference>
<dbReference type="Gene3D" id="3.40.50.1240">
    <property type="entry name" value="Phosphoglycerate mutase-like"/>
    <property type="match status" value="1"/>
</dbReference>
<feature type="chain" id="PRO_5019238319" description="Phosphoglycerate mutase-like protein" evidence="2">
    <location>
        <begin position="19"/>
        <end position="549"/>
    </location>
</feature>
<dbReference type="STRING" id="93625.A0A409WYR1"/>
<dbReference type="OrthoDB" id="6509975at2759"/>
<accession>A0A409WYR1</accession>
<dbReference type="Pfam" id="PF00328">
    <property type="entry name" value="His_Phos_2"/>
    <property type="match status" value="1"/>
</dbReference>
<gene>
    <name evidence="3" type="ORF">CVT25_006297</name>
</gene>
<dbReference type="InterPro" id="IPR029033">
    <property type="entry name" value="His_PPase_superfam"/>
</dbReference>
<dbReference type="PANTHER" id="PTHR20963:SF42">
    <property type="entry name" value="PHOSPHOGLYCERATE MUTASE-LIKE PROTEIN"/>
    <property type="match status" value="1"/>
</dbReference>
<dbReference type="CDD" id="cd07061">
    <property type="entry name" value="HP_HAP_like"/>
    <property type="match status" value="1"/>
</dbReference>
<dbReference type="InterPro" id="IPR000560">
    <property type="entry name" value="His_Pase_clade-2"/>
</dbReference>
<dbReference type="PROSITE" id="PS00616">
    <property type="entry name" value="HIS_ACID_PHOSPHAT_1"/>
    <property type="match status" value="1"/>
</dbReference>
<organism evidence="3 4">
    <name type="scientific">Psilocybe cyanescens</name>
    <dbReference type="NCBI Taxonomy" id="93625"/>
    <lineage>
        <taxon>Eukaryota</taxon>
        <taxon>Fungi</taxon>
        <taxon>Dikarya</taxon>
        <taxon>Basidiomycota</taxon>
        <taxon>Agaricomycotina</taxon>
        <taxon>Agaricomycetes</taxon>
        <taxon>Agaricomycetidae</taxon>
        <taxon>Agaricales</taxon>
        <taxon>Agaricineae</taxon>
        <taxon>Strophariaceae</taxon>
        <taxon>Psilocybe</taxon>
    </lineage>
</organism>
<dbReference type="EMBL" id="NHYD01002995">
    <property type="protein sequence ID" value="PPQ83612.1"/>
    <property type="molecule type" value="Genomic_DNA"/>
</dbReference>
<comment type="caution">
    <text evidence="3">The sequence shown here is derived from an EMBL/GenBank/DDBJ whole genome shotgun (WGS) entry which is preliminary data.</text>
</comment>
<dbReference type="InterPro" id="IPR033379">
    <property type="entry name" value="Acid_Pase_AS"/>
</dbReference>
<dbReference type="Proteomes" id="UP000283269">
    <property type="component" value="Unassembled WGS sequence"/>
</dbReference>
<keyword evidence="4" id="KW-1185">Reference proteome</keyword>
<dbReference type="PROSITE" id="PS00778">
    <property type="entry name" value="HIS_ACID_PHOSPHAT_2"/>
    <property type="match status" value="1"/>
</dbReference>
<dbReference type="GO" id="GO:0003993">
    <property type="term" value="F:acid phosphatase activity"/>
    <property type="evidence" value="ECO:0007669"/>
    <property type="project" value="TreeGrafter"/>
</dbReference>
<dbReference type="SUPFAM" id="SSF53254">
    <property type="entry name" value="Phosphoglycerate mutase-like"/>
    <property type="match status" value="1"/>
</dbReference>
<keyword evidence="2" id="KW-0732">Signal</keyword>
<evidence type="ECO:0000313" key="3">
    <source>
        <dbReference type="EMBL" id="PPQ83612.1"/>
    </source>
</evidence>